<evidence type="ECO:0000313" key="2">
    <source>
        <dbReference type="EMBL" id="CAA6813288.1"/>
    </source>
</evidence>
<dbReference type="GO" id="GO:0030151">
    <property type="term" value="F:molybdenum ion binding"/>
    <property type="evidence" value="ECO:0007669"/>
    <property type="project" value="InterPro"/>
</dbReference>
<feature type="domain" description="MOSC" evidence="1">
    <location>
        <begin position="18"/>
        <end position="142"/>
    </location>
</feature>
<sequence>MKKVGHVISLFSSLAEGQTNVELFSVDTKGIINDKHYNKNADRAVLITSLSSYELMKKNNINEPYGTLGENILIDYNIYQHHAGVRVKIGNVVMEIVQLCTLCKGLSSIDSKLPKLLKEDRGIFVKVIEPGTIYKDDEIYLLD</sequence>
<dbReference type="AlphaFoldDB" id="A0A6S6T9R3"/>
<proteinExistence type="predicted"/>
<dbReference type="InterPro" id="IPR005302">
    <property type="entry name" value="MoCF_Sase_C"/>
</dbReference>
<dbReference type="PROSITE" id="PS51340">
    <property type="entry name" value="MOSC"/>
    <property type="match status" value="1"/>
</dbReference>
<dbReference type="Pfam" id="PF03473">
    <property type="entry name" value="MOSC"/>
    <property type="match status" value="1"/>
</dbReference>
<dbReference type="InterPro" id="IPR011037">
    <property type="entry name" value="Pyrv_Knase-like_insert_dom_sf"/>
</dbReference>
<reference evidence="2" key="1">
    <citation type="submission" date="2020-01" db="EMBL/GenBank/DDBJ databases">
        <authorList>
            <person name="Meier V. D."/>
            <person name="Meier V D."/>
        </authorList>
    </citation>
    <scope>NUCLEOTIDE SEQUENCE</scope>
    <source>
        <strain evidence="2">HLG_WM_MAG_01</strain>
    </source>
</reference>
<evidence type="ECO:0000259" key="1">
    <source>
        <dbReference type="PROSITE" id="PS51340"/>
    </source>
</evidence>
<name>A0A6S6T9R3_9BACT</name>
<organism evidence="2">
    <name type="scientific">uncultured Sulfurovum sp</name>
    <dbReference type="NCBI Taxonomy" id="269237"/>
    <lineage>
        <taxon>Bacteria</taxon>
        <taxon>Pseudomonadati</taxon>
        <taxon>Campylobacterota</taxon>
        <taxon>Epsilonproteobacteria</taxon>
        <taxon>Campylobacterales</taxon>
        <taxon>Sulfurovaceae</taxon>
        <taxon>Sulfurovum</taxon>
        <taxon>environmental samples</taxon>
    </lineage>
</organism>
<protein>
    <recommendedName>
        <fullName evidence="1">MOSC domain-containing protein</fullName>
    </recommendedName>
</protein>
<dbReference type="SUPFAM" id="SSF50800">
    <property type="entry name" value="PK beta-barrel domain-like"/>
    <property type="match status" value="1"/>
</dbReference>
<dbReference type="GO" id="GO:0030170">
    <property type="term" value="F:pyridoxal phosphate binding"/>
    <property type="evidence" value="ECO:0007669"/>
    <property type="project" value="InterPro"/>
</dbReference>
<dbReference type="EMBL" id="CACVAS010000058">
    <property type="protein sequence ID" value="CAA6813288.1"/>
    <property type="molecule type" value="Genomic_DNA"/>
</dbReference>
<gene>
    <name evidence="2" type="ORF">HELGO_WM381</name>
</gene>
<accession>A0A6S6T9R3</accession>
<dbReference type="Gene3D" id="2.40.33.20">
    <property type="entry name" value="PK beta-barrel domain-like"/>
    <property type="match status" value="1"/>
</dbReference>
<dbReference type="GO" id="GO:0003824">
    <property type="term" value="F:catalytic activity"/>
    <property type="evidence" value="ECO:0007669"/>
    <property type="project" value="InterPro"/>
</dbReference>